<feature type="binding site" evidence="9">
    <location>
        <begin position="11"/>
        <end position="19"/>
    </location>
    <ligand>
        <name>ATP</name>
        <dbReference type="ChEBI" id="CHEBI:30616"/>
    </ligand>
</feature>
<dbReference type="GO" id="GO:0036430">
    <property type="term" value="F:CMP kinase activity"/>
    <property type="evidence" value="ECO:0007669"/>
    <property type="project" value="RHEA"/>
</dbReference>
<dbReference type="NCBIfam" id="TIGR00017">
    <property type="entry name" value="cmk"/>
    <property type="match status" value="1"/>
</dbReference>
<evidence type="ECO:0000256" key="7">
    <source>
        <dbReference type="ARBA" id="ARBA00047615"/>
    </source>
</evidence>
<comment type="subcellular location">
    <subcellularLocation>
        <location evidence="9">Cytoplasm</location>
    </subcellularLocation>
</comment>
<dbReference type="GO" id="GO:0005524">
    <property type="term" value="F:ATP binding"/>
    <property type="evidence" value="ECO:0007669"/>
    <property type="project" value="UniProtKB-UniRule"/>
</dbReference>
<protein>
    <recommendedName>
        <fullName evidence="9">Cytidylate kinase</fullName>
        <shortName evidence="9">CK</shortName>
        <ecNumber evidence="9">2.7.4.25</ecNumber>
    </recommendedName>
    <alternativeName>
        <fullName evidence="9">Cytidine monophosphate kinase</fullName>
        <shortName evidence="9">CMP kinase</shortName>
    </alternativeName>
</protein>
<reference evidence="11 12" key="2">
    <citation type="submission" date="2017-09" db="EMBL/GenBank/DDBJ databases">
        <title>Bacillus patelloidae sp. nov., isolated from the intestinal tract of a marine limpet.</title>
        <authorList>
            <person name="Liu R."/>
            <person name="Dong C."/>
            <person name="Shao Z."/>
        </authorList>
    </citation>
    <scope>NUCLEOTIDE SEQUENCE [LARGE SCALE GENOMIC DNA]</scope>
    <source>
        <strain evidence="11 12">SA5d-4</strain>
    </source>
</reference>
<organism evidence="11 12">
    <name type="scientific">Lottiidibacillus patelloidae</name>
    <dbReference type="NCBI Taxonomy" id="2670334"/>
    <lineage>
        <taxon>Bacteria</taxon>
        <taxon>Bacillati</taxon>
        <taxon>Bacillota</taxon>
        <taxon>Bacilli</taxon>
        <taxon>Bacillales</taxon>
        <taxon>Bacillaceae</taxon>
        <taxon>Lottiidibacillus</taxon>
    </lineage>
</organism>
<evidence type="ECO:0000313" key="11">
    <source>
        <dbReference type="EMBL" id="OZM57255.1"/>
    </source>
</evidence>
<evidence type="ECO:0000256" key="5">
    <source>
        <dbReference type="ARBA" id="ARBA00022777"/>
    </source>
</evidence>
<dbReference type="Gene3D" id="3.40.50.300">
    <property type="entry name" value="P-loop containing nucleotide triphosphate hydrolases"/>
    <property type="match status" value="1"/>
</dbReference>
<dbReference type="CDD" id="cd02020">
    <property type="entry name" value="CMPK"/>
    <property type="match status" value="1"/>
</dbReference>
<keyword evidence="6 9" id="KW-0067">ATP-binding</keyword>
<dbReference type="AlphaFoldDB" id="A0A263BU90"/>
<proteinExistence type="inferred from homology"/>
<dbReference type="PANTHER" id="PTHR21299:SF2">
    <property type="entry name" value="CYTIDYLATE KINASE"/>
    <property type="match status" value="1"/>
</dbReference>
<keyword evidence="5 9" id="KW-0418">Kinase</keyword>
<dbReference type="InterPro" id="IPR003136">
    <property type="entry name" value="Cytidylate_kin"/>
</dbReference>
<evidence type="ECO:0000256" key="3">
    <source>
        <dbReference type="ARBA" id="ARBA00022679"/>
    </source>
</evidence>
<dbReference type="Proteomes" id="UP000217083">
    <property type="component" value="Unassembled WGS sequence"/>
</dbReference>
<comment type="similarity">
    <text evidence="1 9">Belongs to the cytidylate kinase family. Type 1 subfamily.</text>
</comment>
<dbReference type="HAMAP" id="MF_00238">
    <property type="entry name" value="Cytidyl_kinase_type1"/>
    <property type="match status" value="1"/>
</dbReference>
<dbReference type="PANTHER" id="PTHR21299">
    <property type="entry name" value="CYTIDYLATE KINASE/PANTOATE-BETA-ALANINE LIGASE"/>
    <property type="match status" value="1"/>
</dbReference>
<dbReference type="InterPro" id="IPR027417">
    <property type="entry name" value="P-loop_NTPase"/>
</dbReference>
<evidence type="ECO:0000259" key="10">
    <source>
        <dbReference type="Pfam" id="PF02224"/>
    </source>
</evidence>
<evidence type="ECO:0000256" key="8">
    <source>
        <dbReference type="ARBA" id="ARBA00048478"/>
    </source>
</evidence>
<dbReference type="GO" id="GO:0015949">
    <property type="term" value="P:nucleobase-containing small molecule interconversion"/>
    <property type="evidence" value="ECO:0007669"/>
    <property type="project" value="TreeGrafter"/>
</dbReference>
<dbReference type="EMBL" id="NPIA01000003">
    <property type="protein sequence ID" value="OZM57255.1"/>
    <property type="molecule type" value="Genomic_DNA"/>
</dbReference>
<comment type="catalytic activity">
    <reaction evidence="8 9">
        <text>CMP + ATP = CDP + ADP</text>
        <dbReference type="Rhea" id="RHEA:11600"/>
        <dbReference type="ChEBI" id="CHEBI:30616"/>
        <dbReference type="ChEBI" id="CHEBI:58069"/>
        <dbReference type="ChEBI" id="CHEBI:60377"/>
        <dbReference type="ChEBI" id="CHEBI:456216"/>
        <dbReference type="EC" id="2.7.4.25"/>
    </reaction>
</comment>
<keyword evidence="3 9" id="KW-0808">Transferase</keyword>
<dbReference type="EC" id="2.7.4.25" evidence="9"/>
<dbReference type="GO" id="GO:0005829">
    <property type="term" value="C:cytosol"/>
    <property type="evidence" value="ECO:0007669"/>
    <property type="project" value="TreeGrafter"/>
</dbReference>
<dbReference type="GO" id="GO:0006220">
    <property type="term" value="P:pyrimidine nucleotide metabolic process"/>
    <property type="evidence" value="ECO:0007669"/>
    <property type="project" value="UniProtKB-UniRule"/>
</dbReference>
<dbReference type="RefSeq" id="WP_094923752.1">
    <property type="nucleotide sequence ID" value="NZ_NPIA01000003.1"/>
</dbReference>
<comment type="catalytic activity">
    <reaction evidence="7 9">
        <text>dCMP + ATP = dCDP + ADP</text>
        <dbReference type="Rhea" id="RHEA:25094"/>
        <dbReference type="ChEBI" id="CHEBI:30616"/>
        <dbReference type="ChEBI" id="CHEBI:57566"/>
        <dbReference type="ChEBI" id="CHEBI:58593"/>
        <dbReference type="ChEBI" id="CHEBI:456216"/>
        <dbReference type="EC" id="2.7.4.25"/>
    </reaction>
</comment>
<evidence type="ECO:0000256" key="2">
    <source>
        <dbReference type="ARBA" id="ARBA00022490"/>
    </source>
</evidence>
<dbReference type="FunFam" id="3.40.50.300:FF:000484">
    <property type="entry name" value="Cytidylate kinase"/>
    <property type="match status" value="1"/>
</dbReference>
<dbReference type="GO" id="GO:0036431">
    <property type="term" value="F:dCMP kinase activity"/>
    <property type="evidence" value="ECO:0007669"/>
    <property type="project" value="InterPro"/>
</dbReference>
<dbReference type="InterPro" id="IPR011994">
    <property type="entry name" value="Cytidylate_kinase_dom"/>
</dbReference>
<feature type="domain" description="Cytidylate kinase" evidence="10">
    <location>
        <begin position="7"/>
        <end position="220"/>
    </location>
</feature>
<name>A0A263BU90_9BACI</name>
<keyword evidence="12" id="KW-1185">Reference proteome</keyword>
<evidence type="ECO:0000256" key="6">
    <source>
        <dbReference type="ARBA" id="ARBA00022840"/>
    </source>
</evidence>
<evidence type="ECO:0000313" key="12">
    <source>
        <dbReference type="Proteomes" id="UP000217083"/>
    </source>
</evidence>
<evidence type="ECO:0000256" key="9">
    <source>
        <dbReference type="HAMAP-Rule" id="MF_00238"/>
    </source>
</evidence>
<accession>A0A263BU90</accession>
<evidence type="ECO:0000256" key="4">
    <source>
        <dbReference type="ARBA" id="ARBA00022741"/>
    </source>
</evidence>
<comment type="caution">
    <text evidence="11">The sequence shown here is derived from an EMBL/GenBank/DDBJ whole genome shotgun (WGS) entry which is preliminary data.</text>
</comment>
<evidence type="ECO:0000256" key="1">
    <source>
        <dbReference type="ARBA" id="ARBA00009427"/>
    </source>
</evidence>
<sequence length="225" mass="25251">MKNNIRIAIDGPAAAGKSTVAKVVAERLSYIYIDTGAMYRALTLKCLNENIDLENELEVTKILPKTSIQLLPSEKGQQVILDNKNVSEEIRTSKVTNNVSLIAKLSSVRDEMVKRQQILAEDGGIVMDGRDIGTHVLPNAEVKIFMLASVEERARRRYEEEISKGYDSNLEVLKEEIAARDKIDSEREFAPLRKASDAIEIDSTHLSIDEVVNRIMEIVRERVGQ</sequence>
<reference evidence="12" key="1">
    <citation type="submission" date="2017-08" db="EMBL/GenBank/DDBJ databases">
        <authorList>
            <person name="Huang Z."/>
        </authorList>
    </citation>
    <scope>NUCLEOTIDE SEQUENCE [LARGE SCALE GENOMIC DNA]</scope>
    <source>
        <strain evidence="12">SA5d-4</strain>
    </source>
</reference>
<keyword evidence="4 9" id="KW-0547">Nucleotide-binding</keyword>
<gene>
    <name evidence="9" type="primary">cmk</name>
    <name evidence="11" type="ORF">CIB95_07265</name>
</gene>
<keyword evidence="2 9" id="KW-0963">Cytoplasm</keyword>
<dbReference type="Pfam" id="PF02224">
    <property type="entry name" value="Cytidylate_kin"/>
    <property type="match status" value="1"/>
</dbReference>
<dbReference type="SUPFAM" id="SSF52540">
    <property type="entry name" value="P-loop containing nucleoside triphosphate hydrolases"/>
    <property type="match status" value="1"/>
</dbReference>